<evidence type="ECO:0000256" key="1">
    <source>
        <dbReference type="ARBA" id="ARBA00022598"/>
    </source>
</evidence>
<dbReference type="InterPro" id="IPR049940">
    <property type="entry name" value="GluQ/Sye"/>
</dbReference>
<dbReference type="SUPFAM" id="SSF52374">
    <property type="entry name" value="Nucleotidylyl transferase"/>
    <property type="match status" value="1"/>
</dbReference>
<dbReference type="InterPro" id="IPR000924">
    <property type="entry name" value="Glu/Gln-tRNA-synth"/>
</dbReference>
<gene>
    <name evidence="10" type="primary">gluQ</name>
    <name evidence="10" type="ORF">KL86PLE_60481</name>
</gene>
<keyword evidence="1 7" id="KW-0436">Ligase</keyword>
<evidence type="ECO:0000256" key="8">
    <source>
        <dbReference type="SAM" id="MobiDB-lite"/>
    </source>
</evidence>
<dbReference type="InterPro" id="IPR014729">
    <property type="entry name" value="Rossmann-like_a/b/a_fold"/>
</dbReference>
<dbReference type="GO" id="GO:0006424">
    <property type="term" value="P:glutamyl-tRNA aminoacylation"/>
    <property type="evidence" value="ECO:0007669"/>
    <property type="project" value="TreeGrafter"/>
</dbReference>
<feature type="domain" description="Glutamyl/glutaminyl-tRNA synthetase class Ib catalytic" evidence="9">
    <location>
        <begin position="6"/>
        <end position="267"/>
    </location>
</feature>
<dbReference type="GO" id="GO:0005524">
    <property type="term" value="F:ATP binding"/>
    <property type="evidence" value="ECO:0007669"/>
    <property type="project" value="UniProtKB-KW"/>
</dbReference>
<dbReference type="PROSITE" id="PS00178">
    <property type="entry name" value="AA_TRNA_LIGASE_I"/>
    <property type="match status" value="1"/>
</dbReference>
<keyword evidence="4" id="KW-0862">Zinc</keyword>
<keyword evidence="3 7" id="KW-0547">Nucleotide-binding</keyword>
<dbReference type="PRINTS" id="PR00987">
    <property type="entry name" value="TRNASYNTHGLU"/>
</dbReference>
<feature type="compositionally biased region" description="Basic and acidic residues" evidence="8">
    <location>
        <begin position="117"/>
        <end position="126"/>
    </location>
</feature>
<proteinExistence type="inferred from homology"/>
<accession>A0A212LKV5</accession>
<dbReference type="RefSeq" id="WP_288197912.1">
    <property type="nucleotide sequence ID" value="NZ_LT608334.1"/>
</dbReference>
<name>A0A212LKV5_9HYPH</name>
<organism evidence="10">
    <name type="scientific">uncultured Pleomorphomonas sp</name>
    <dbReference type="NCBI Taxonomy" id="442121"/>
    <lineage>
        <taxon>Bacteria</taxon>
        <taxon>Pseudomonadati</taxon>
        <taxon>Pseudomonadota</taxon>
        <taxon>Alphaproteobacteria</taxon>
        <taxon>Hyphomicrobiales</taxon>
        <taxon>Pleomorphomonadaceae</taxon>
        <taxon>Pleomorphomonas</taxon>
        <taxon>environmental samples</taxon>
    </lineage>
</organism>
<keyword evidence="2" id="KW-0479">Metal-binding</keyword>
<dbReference type="EC" id="6.1.1.-" evidence="10"/>
<feature type="region of interest" description="Disordered" evidence="8">
    <location>
        <begin position="117"/>
        <end position="136"/>
    </location>
</feature>
<keyword evidence="6 7" id="KW-0030">Aminoacyl-tRNA synthetase</keyword>
<dbReference type="Pfam" id="PF00749">
    <property type="entry name" value="tRNA-synt_1c"/>
    <property type="match status" value="1"/>
</dbReference>
<sequence>MTVPVFRFAPSPNGPLHLGHALSALLNADMAAESGGRMLVRIEDVDVTRARPEYERAILDDLDWLGIGYETPVRRQSEHADDYAAALDRLAALGLVYRSFMSRAEIAAAIAAEEARNGRPWPRDPDGAPLYPAADRDRPADEAQALAAAGRPSALRLDMEKAVRLAGTLFWREFGDGLGGPGETVAADAAAWGDVVLAGKFAPAAYHLAVVVDDALQGVTDVVRGRDLYFSTAVHRLLQTLLGLPAPRYHHHRLIVGADGRKLSKSRGSEGLAALRAAGATAADVRRMVGLAVRH</sequence>
<dbReference type="PANTHER" id="PTHR43311:SF1">
    <property type="entry name" value="GLUTAMYL-Q TRNA(ASP) SYNTHETASE"/>
    <property type="match status" value="1"/>
</dbReference>
<keyword evidence="7" id="KW-0648">Protein biosynthesis</keyword>
<evidence type="ECO:0000259" key="9">
    <source>
        <dbReference type="Pfam" id="PF00749"/>
    </source>
</evidence>
<reference evidence="10" key="1">
    <citation type="submission" date="2016-08" db="EMBL/GenBank/DDBJ databases">
        <authorList>
            <person name="Seilhamer J.J."/>
        </authorList>
    </citation>
    <scope>NUCLEOTIDE SEQUENCE</scope>
    <source>
        <strain evidence="10">86</strain>
    </source>
</reference>
<keyword evidence="5 7" id="KW-0067">ATP-binding</keyword>
<evidence type="ECO:0000256" key="6">
    <source>
        <dbReference type="ARBA" id="ARBA00023146"/>
    </source>
</evidence>
<dbReference type="AlphaFoldDB" id="A0A212LKV5"/>
<dbReference type="InterPro" id="IPR001412">
    <property type="entry name" value="aa-tRNA-synth_I_CS"/>
</dbReference>
<dbReference type="Gene3D" id="3.40.50.620">
    <property type="entry name" value="HUPs"/>
    <property type="match status" value="1"/>
</dbReference>
<dbReference type="GO" id="GO:0004818">
    <property type="term" value="F:glutamate-tRNA ligase activity"/>
    <property type="evidence" value="ECO:0007669"/>
    <property type="project" value="TreeGrafter"/>
</dbReference>
<dbReference type="EMBL" id="FMJD01000010">
    <property type="protein sequence ID" value="SCM78158.1"/>
    <property type="molecule type" value="Genomic_DNA"/>
</dbReference>
<evidence type="ECO:0000256" key="4">
    <source>
        <dbReference type="ARBA" id="ARBA00022833"/>
    </source>
</evidence>
<evidence type="ECO:0000256" key="3">
    <source>
        <dbReference type="ARBA" id="ARBA00022741"/>
    </source>
</evidence>
<evidence type="ECO:0000313" key="10">
    <source>
        <dbReference type="EMBL" id="SCM78158.1"/>
    </source>
</evidence>
<dbReference type="PANTHER" id="PTHR43311">
    <property type="entry name" value="GLUTAMATE--TRNA LIGASE"/>
    <property type="match status" value="1"/>
</dbReference>
<evidence type="ECO:0000256" key="7">
    <source>
        <dbReference type="RuleBase" id="RU363037"/>
    </source>
</evidence>
<dbReference type="NCBIfam" id="NF004315">
    <property type="entry name" value="PRK05710.1-4"/>
    <property type="match status" value="1"/>
</dbReference>
<dbReference type="GO" id="GO:0005829">
    <property type="term" value="C:cytosol"/>
    <property type="evidence" value="ECO:0007669"/>
    <property type="project" value="TreeGrafter"/>
</dbReference>
<evidence type="ECO:0000256" key="5">
    <source>
        <dbReference type="ARBA" id="ARBA00022840"/>
    </source>
</evidence>
<dbReference type="InterPro" id="IPR020058">
    <property type="entry name" value="Glu/Gln-tRNA-synth_Ib_cat-dom"/>
</dbReference>
<evidence type="ECO:0000256" key="2">
    <source>
        <dbReference type="ARBA" id="ARBA00022723"/>
    </source>
</evidence>
<comment type="similarity">
    <text evidence="7">Belongs to the class-I aminoacyl-tRNA synthetase family.</text>
</comment>
<protein>
    <submittedName>
        <fullName evidence="10">Glutamyl-Q tRNA(Asp) synthetase</fullName>
        <ecNumber evidence="10">6.1.1.-</ecNumber>
    </submittedName>
</protein>